<evidence type="ECO:0000313" key="4">
    <source>
        <dbReference type="Proteomes" id="UP000006094"/>
    </source>
</evidence>
<gene>
    <name evidence="3" type="ordered locus">Curi_c05360</name>
</gene>
<dbReference type="SMART" id="SM00448">
    <property type="entry name" value="REC"/>
    <property type="match status" value="1"/>
</dbReference>
<dbReference type="PANTHER" id="PTHR43228">
    <property type="entry name" value="TWO-COMPONENT RESPONSE REGULATOR"/>
    <property type="match status" value="1"/>
</dbReference>
<dbReference type="RefSeq" id="WP_014966748.1">
    <property type="nucleotide sequence ID" value="NC_018664.1"/>
</dbReference>
<dbReference type="KEGG" id="cad:Curi_c05360"/>
<feature type="domain" description="Response regulatory" evidence="2">
    <location>
        <begin position="2"/>
        <end position="118"/>
    </location>
</feature>
<dbReference type="SUPFAM" id="SSF52172">
    <property type="entry name" value="CheY-like"/>
    <property type="match status" value="1"/>
</dbReference>
<evidence type="ECO:0000259" key="2">
    <source>
        <dbReference type="PROSITE" id="PS50110"/>
    </source>
</evidence>
<name>K0AYW9_GOTA9</name>
<dbReference type="Pfam" id="PF08664">
    <property type="entry name" value="YcbB"/>
    <property type="match status" value="1"/>
</dbReference>
<dbReference type="PANTHER" id="PTHR43228:SF8">
    <property type="entry name" value="TRANSCRIPTIONAL REGULATORY PROTEIN GLNL"/>
    <property type="match status" value="1"/>
</dbReference>
<sequence length="279" mass="32136">MNIFIVEDDNNIIRVLEKIIKDRELGTLLGYANDGVTGLEEIQAQKPDIVLVDLLMPGKDGISLVREVRSIHPNIQFIMISQVSSKDMIGKSYESGIEYFISKPINAIEIESVIRKVQDKIDMNRKLNQIQSLFIKDNNNSEIEKEFDRVENIKKIMQRIGIMGESGSQDIINITKYLIDTKQSTFGYTAKELCSKFTDQPKTMEQRIRRTATVGMINLANIGIEDYMNEIYNEYSNGLYNFEQIKIEMDYIRGKSNKRGTVNVKKFIDGMVFYSNRNE</sequence>
<evidence type="ECO:0000313" key="3">
    <source>
        <dbReference type="EMBL" id="AFS77611.1"/>
    </source>
</evidence>
<organism evidence="3 4">
    <name type="scientific">Gottschalkia acidurici (strain ATCC 7906 / DSM 604 / BCRC 14475 / CIP 104303 / KCTC 5404 / NCIMB 10678 / 9a)</name>
    <name type="common">Clostridium acidurici</name>
    <dbReference type="NCBI Taxonomy" id="1128398"/>
    <lineage>
        <taxon>Bacteria</taxon>
        <taxon>Bacillati</taxon>
        <taxon>Bacillota</taxon>
        <taxon>Tissierellia</taxon>
        <taxon>Tissierellales</taxon>
        <taxon>Gottschalkiaceae</taxon>
        <taxon>Gottschalkia</taxon>
    </lineage>
</organism>
<keyword evidence="4" id="KW-1185">Reference proteome</keyword>
<dbReference type="GO" id="GO:0000160">
    <property type="term" value="P:phosphorelay signal transduction system"/>
    <property type="evidence" value="ECO:0007669"/>
    <property type="project" value="InterPro"/>
</dbReference>
<dbReference type="OrthoDB" id="1684633at2"/>
<dbReference type="eggNOG" id="COG4753">
    <property type="taxonomic scope" value="Bacteria"/>
</dbReference>
<keyword evidence="1" id="KW-0597">Phosphoprotein</keyword>
<dbReference type="AlphaFoldDB" id="K0AYW9"/>
<dbReference type="PATRIC" id="fig|1128398.3.peg.563"/>
<proteinExistence type="predicted"/>
<evidence type="ECO:0000256" key="1">
    <source>
        <dbReference type="PROSITE-ProRule" id="PRU00169"/>
    </source>
</evidence>
<dbReference type="Gene3D" id="3.40.50.2300">
    <property type="match status" value="1"/>
</dbReference>
<dbReference type="STRING" id="1128398.Curi_c05360"/>
<reference evidence="3 4" key="1">
    <citation type="journal article" date="2012" name="PLoS ONE">
        <title>The purine-utilizing bacterium Clostridium acidurici 9a: a genome-guided metabolic reconsideration.</title>
        <authorList>
            <person name="Hartwich K."/>
            <person name="Poehlein A."/>
            <person name="Daniel R."/>
        </authorList>
    </citation>
    <scope>NUCLEOTIDE SEQUENCE [LARGE SCALE GENOMIC DNA]</scope>
    <source>
        <strain evidence="4">ATCC 7906 / DSM 604 / BCRC 14475 / CIP 104303 / KCTC 5404 / NCIMB 10678 / 9a</strain>
    </source>
</reference>
<feature type="modified residue" description="4-aspartylphosphate" evidence="1">
    <location>
        <position position="53"/>
    </location>
</feature>
<dbReference type="HOGENOM" id="CLU_080651_1_0_9"/>
<dbReference type="InterPro" id="IPR013972">
    <property type="entry name" value="YcbB"/>
</dbReference>
<dbReference type="InterPro" id="IPR011006">
    <property type="entry name" value="CheY-like_superfamily"/>
</dbReference>
<dbReference type="PROSITE" id="PS50110">
    <property type="entry name" value="RESPONSE_REGULATORY"/>
    <property type="match status" value="1"/>
</dbReference>
<accession>K0AYW9</accession>
<dbReference type="Pfam" id="PF00072">
    <property type="entry name" value="Response_reg"/>
    <property type="match status" value="1"/>
</dbReference>
<dbReference type="InterPro" id="IPR052048">
    <property type="entry name" value="ST_Response_Regulator"/>
</dbReference>
<dbReference type="Proteomes" id="UP000006094">
    <property type="component" value="Chromosome"/>
</dbReference>
<protein>
    <submittedName>
        <fullName evidence="3">Signal transduction response regulator</fullName>
    </submittedName>
</protein>
<dbReference type="InterPro" id="IPR001789">
    <property type="entry name" value="Sig_transdc_resp-reg_receiver"/>
</dbReference>
<dbReference type="EMBL" id="CP003326">
    <property type="protein sequence ID" value="AFS77611.1"/>
    <property type="molecule type" value="Genomic_DNA"/>
</dbReference>